<comment type="caution">
    <text evidence="8">The sequence shown here is derived from an EMBL/GenBank/DDBJ whole genome shotgun (WGS) entry which is preliminary data.</text>
</comment>
<dbReference type="PANTHER" id="PTHR22777:SF30">
    <property type="entry name" value="UPF0053 PROTEIN YEGH"/>
    <property type="match status" value="1"/>
</dbReference>
<dbReference type="InterPro" id="IPR046342">
    <property type="entry name" value="CBS_dom_sf"/>
</dbReference>
<dbReference type="Pfam" id="PF03741">
    <property type="entry name" value="TerC"/>
    <property type="match status" value="1"/>
</dbReference>
<keyword evidence="9" id="KW-1185">Reference proteome</keyword>
<evidence type="ECO:0000313" key="9">
    <source>
        <dbReference type="Proteomes" id="UP000731465"/>
    </source>
</evidence>
<dbReference type="PROSITE" id="PS51371">
    <property type="entry name" value="CBS"/>
    <property type="match status" value="1"/>
</dbReference>
<feature type="transmembrane region" description="Helical" evidence="6">
    <location>
        <begin position="92"/>
        <end position="115"/>
    </location>
</feature>
<keyword evidence="6" id="KW-1133">Transmembrane helix</keyword>
<dbReference type="InterPro" id="IPR036318">
    <property type="entry name" value="FAD-bd_PCMH-like_sf"/>
</dbReference>
<sequence>MDSQAALATSHALLFDLQWMLDPTAWVGLISLSAIQVVLGIDNLLFIAVLSAKLPPHQARVARYIGLVGALVIRIILMMFAAYVMAMSKPLFTVFDFSVSVRDLMLFFGGAFLIYKATQELHTKLEASVDDTVSVSKAAGQSFMIVSTQIMILDVLFSGDAIITAVGMTQHAYIMIIAVSIAMALLIWASEFIARFVSRHPTVVILCLGFLLLIGFALIMESFHIEVPKGYLYSAIGFSLLIEIFNQVSRKNILKINHSNNMQSRQVAASLVLRLLGSNQDNVHSIQEAIVSKPSAYMFNKLEKEMVSRVLELSALPVKAVMTARTDLQMIKIDGSLPAILAKAQKFTCSYLVAYKNGHKDQPVGFISRAKLLSLFVHKNPNYSEIEKCLIKPLYIPHSVNILSILEQFRQTQRYRGFVYDEFGAFEGIVSVHDIIEEITGELPEKTETPEIVPLDDKKLSFMIDGDAILPDVQRSTGLFIPPSEHYQTIAGFVLDRLQRVPVKGDRISIDGWEIEVTSADLTSIDALVLTKVYSTEEENT</sequence>
<dbReference type="InterPro" id="IPR016169">
    <property type="entry name" value="FAD-bd_PCMH_sub2"/>
</dbReference>
<dbReference type="RefSeq" id="WP_219936883.1">
    <property type="nucleotide sequence ID" value="NZ_JAGFNY010000005.1"/>
</dbReference>
<comment type="subcellular location">
    <subcellularLocation>
        <location evidence="1">Cell membrane</location>
        <topology evidence="1">Multi-pass membrane protein</topology>
    </subcellularLocation>
</comment>
<dbReference type="SUPFAM" id="SSF56176">
    <property type="entry name" value="FAD-binding/transporter-associated domain-like"/>
    <property type="match status" value="1"/>
</dbReference>
<evidence type="ECO:0000256" key="5">
    <source>
        <dbReference type="PROSITE-ProRule" id="PRU00703"/>
    </source>
</evidence>
<dbReference type="Gene3D" id="3.10.580.10">
    <property type="entry name" value="CBS-domain"/>
    <property type="match status" value="1"/>
</dbReference>
<evidence type="ECO:0000256" key="1">
    <source>
        <dbReference type="ARBA" id="ARBA00004651"/>
    </source>
</evidence>
<dbReference type="InterPro" id="IPR005496">
    <property type="entry name" value="Integral_membrane_TerC"/>
</dbReference>
<dbReference type="InterPro" id="IPR000644">
    <property type="entry name" value="CBS_dom"/>
</dbReference>
<feature type="transmembrane region" description="Helical" evidence="6">
    <location>
        <begin position="201"/>
        <end position="219"/>
    </location>
</feature>
<feature type="transmembrane region" description="Helical" evidence="6">
    <location>
        <begin position="143"/>
        <end position="166"/>
    </location>
</feature>
<dbReference type="Pfam" id="PF00571">
    <property type="entry name" value="CBS"/>
    <property type="match status" value="1"/>
</dbReference>
<protein>
    <submittedName>
        <fullName evidence="8">CBS domain-containing protein</fullName>
    </submittedName>
</protein>
<accession>A0ABS7DET5</accession>
<dbReference type="Pfam" id="PF03471">
    <property type="entry name" value="CorC_HlyC"/>
    <property type="match status" value="1"/>
</dbReference>
<feature type="transmembrane region" description="Helical" evidence="6">
    <location>
        <begin position="64"/>
        <end position="86"/>
    </location>
</feature>
<evidence type="ECO:0000256" key="2">
    <source>
        <dbReference type="ARBA" id="ARBA00022475"/>
    </source>
</evidence>
<keyword evidence="6" id="KW-0472">Membrane</keyword>
<name>A0ABS7DET5_9GAMM</name>
<dbReference type="Proteomes" id="UP000731465">
    <property type="component" value="Unassembled WGS sequence"/>
</dbReference>
<feature type="domain" description="CBS" evidence="7">
    <location>
        <begin position="386"/>
        <end position="445"/>
    </location>
</feature>
<proteinExistence type="predicted"/>
<keyword evidence="3" id="KW-0677">Repeat</keyword>
<dbReference type="SMART" id="SM01091">
    <property type="entry name" value="CorC_HlyC"/>
    <property type="match status" value="1"/>
</dbReference>
<feature type="transmembrane region" description="Helical" evidence="6">
    <location>
        <begin position="172"/>
        <end position="189"/>
    </location>
</feature>
<evidence type="ECO:0000256" key="3">
    <source>
        <dbReference type="ARBA" id="ARBA00022737"/>
    </source>
</evidence>
<feature type="transmembrane region" description="Helical" evidence="6">
    <location>
        <begin position="25"/>
        <end position="52"/>
    </location>
</feature>
<keyword evidence="2" id="KW-1003">Cell membrane</keyword>
<dbReference type="EMBL" id="JAGFNY010000005">
    <property type="protein sequence ID" value="MBW7569812.1"/>
    <property type="molecule type" value="Genomic_DNA"/>
</dbReference>
<evidence type="ECO:0000313" key="8">
    <source>
        <dbReference type="EMBL" id="MBW7569812.1"/>
    </source>
</evidence>
<dbReference type="SUPFAM" id="SSF54631">
    <property type="entry name" value="CBS-domain pair"/>
    <property type="match status" value="1"/>
</dbReference>
<evidence type="ECO:0000256" key="4">
    <source>
        <dbReference type="ARBA" id="ARBA00023122"/>
    </source>
</evidence>
<evidence type="ECO:0000256" key="6">
    <source>
        <dbReference type="SAM" id="Phobius"/>
    </source>
</evidence>
<dbReference type="Gene3D" id="3.30.465.10">
    <property type="match status" value="1"/>
</dbReference>
<evidence type="ECO:0000259" key="7">
    <source>
        <dbReference type="PROSITE" id="PS51371"/>
    </source>
</evidence>
<reference evidence="8 9" key="1">
    <citation type="submission" date="2021-03" db="EMBL/GenBank/DDBJ databases">
        <title>Succinivibrio sp. nov. isolated from feces of cow.</title>
        <authorList>
            <person name="Choi J.-Y."/>
        </authorList>
    </citation>
    <scope>NUCLEOTIDE SEQUENCE [LARGE SCALE GENOMIC DNA]</scope>
    <source>
        <strain evidence="8 9">AGMB01872</strain>
    </source>
</reference>
<gene>
    <name evidence="8" type="ORF">J5V48_02775</name>
</gene>
<dbReference type="InterPro" id="IPR005170">
    <property type="entry name" value="Transptr-assoc_dom"/>
</dbReference>
<organism evidence="8 9">
    <name type="scientific">Succinivibrio faecicola</name>
    <dbReference type="NCBI Taxonomy" id="2820300"/>
    <lineage>
        <taxon>Bacteria</taxon>
        <taxon>Pseudomonadati</taxon>
        <taxon>Pseudomonadota</taxon>
        <taxon>Gammaproteobacteria</taxon>
        <taxon>Aeromonadales</taxon>
        <taxon>Succinivibrionaceae</taxon>
        <taxon>Succinivibrio</taxon>
    </lineage>
</organism>
<keyword evidence="6" id="KW-0812">Transmembrane</keyword>
<dbReference type="PANTHER" id="PTHR22777">
    <property type="entry name" value="HEMOLYSIN-RELATED"/>
    <property type="match status" value="1"/>
</dbReference>
<keyword evidence="4 5" id="KW-0129">CBS domain</keyword>